<evidence type="ECO:0000259" key="7">
    <source>
        <dbReference type="PROSITE" id="PS50104"/>
    </source>
</evidence>
<dbReference type="InterPro" id="IPR000157">
    <property type="entry name" value="TIR_dom"/>
</dbReference>
<dbReference type="InterPro" id="IPR002182">
    <property type="entry name" value="NB-ARC"/>
</dbReference>
<dbReference type="PANTHER" id="PTHR11017">
    <property type="entry name" value="LEUCINE-RICH REPEAT-CONTAINING PROTEIN"/>
    <property type="match status" value="1"/>
</dbReference>
<dbReference type="FunFam" id="3.80.10.10:FF:000386">
    <property type="entry name" value="Disease resistance protein RPS4"/>
    <property type="match status" value="1"/>
</dbReference>
<dbReference type="GO" id="GO:0061809">
    <property type="term" value="F:NAD+ nucleosidase activity, cyclic ADP-ribose generating"/>
    <property type="evidence" value="ECO:0007669"/>
    <property type="project" value="UniProtKB-EC"/>
</dbReference>
<evidence type="ECO:0000313" key="8">
    <source>
        <dbReference type="EMBL" id="RID75884.1"/>
    </source>
</evidence>
<proteinExistence type="predicted"/>
<organism evidence="8 9">
    <name type="scientific">Brassica campestris</name>
    <name type="common">Field mustard</name>
    <dbReference type="NCBI Taxonomy" id="3711"/>
    <lineage>
        <taxon>Eukaryota</taxon>
        <taxon>Viridiplantae</taxon>
        <taxon>Streptophyta</taxon>
        <taxon>Embryophyta</taxon>
        <taxon>Tracheophyta</taxon>
        <taxon>Spermatophyta</taxon>
        <taxon>Magnoliopsida</taxon>
        <taxon>eudicotyledons</taxon>
        <taxon>Gunneridae</taxon>
        <taxon>Pentapetalae</taxon>
        <taxon>rosids</taxon>
        <taxon>malvids</taxon>
        <taxon>Brassicales</taxon>
        <taxon>Brassicaceae</taxon>
        <taxon>Brassiceae</taxon>
        <taxon>Brassica</taxon>
    </lineage>
</organism>
<dbReference type="Gene3D" id="3.80.10.10">
    <property type="entry name" value="Ribonuclease Inhibitor"/>
    <property type="match status" value="2"/>
</dbReference>
<keyword evidence="3" id="KW-0677">Repeat</keyword>
<dbReference type="GO" id="GO:0006952">
    <property type="term" value="P:defense response"/>
    <property type="evidence" value="ECO:0007669"/>
    <property type="project" value="InterPro"/>
</dbReference>
<dbReference type="InterPro" id="IPR058192">
    <property type="entry name" value="WHD_ROQ1-like"/>
</dbReference>
<dbReference type="PANTHER" id="PTHR11017:SF589">
    <property type="entry name" value="ADP-RIBOSYL CYCLASE_CYCLIC ADP-RIBOSE HYDROLASE-RELATED"/>
    <property type="match status" value="1"/>
</dbReference>
<keyword evidence="4" id="KW-0378">Hydrolase</keyword>
<dbReference type="Gene3D" id="1.10.8.430">
    <property type="entry name" value="Helical domain of apoptotic protease-activating factors"/>
    <property type="match status" value="1"/>
</dbReference>
<gene>
    <name evidence="8" type="ORF">BRARA_B02900</name>
</gene>
<dbReference type="InterPro" id="IPR042197">
    <property type="entry name" value="Apaf_helical"/>
</dbReference>
<dbReference type="Pfam" id="PF01582">
    <property type="entry name" value="TIR"/>
    <property type="match status" value="1"/>
</dbReference>
<dbReference type="SMART" id="SM00255">
    <property type="entry name" value="TIR"/>
    <property type="match status" value="1"/>
</dbReference>
<dbReference type="Pfam" id="PF20160">
    <property type="entry name" value="C-JID"/>
    <property type="match status" value="1"/>
</dbReference>
<dbReference type="FunFam" id="3.40.50.10140:FF:000007">
    <property type="entry name" value="Disease resistance protein (TIR-NBS-LRR class)"/>
    <property type="match status" value="1"/>
</dbReference>
<reference evidence="8 9" key="1">
    <citation type="submission" date="2018-06" db="EMBL/GenBank/DDBJ databases">
        <title>WGS assembly of Brassica rapa FPsc.</title>
        <authorList>
            <person name="Bowman J."/>
            <person name="Kohchi T."/>
            <person name="Yamato K."/>
            <person name="Jenkins J."/>
            <person name="Shu S."/>
            <person name="Ishizaki K."/>
            <person name="Yamaoka S."/>
            <person name="Nishihama R."/>
            <person name="Nakamura Y."/>
            <person name="Berger F."/>
            <person name="Adam C."/>
            <person name="Aki S."/>
            <person name="Althoff F."/>
            <person name="Araki T."/>
            <person name="Arteaga-Vazquez M."/>
            <person name="Balasubrmanian S."/>
            <person name="Bauer D."/>
            <person name="Boehm C."/>
            <person name="Briginshaw L."/>
            <person name="Caballero-Perez J."/>
            <person name="Catarino B."/>
            <person name="Chen F."/>
            <person name="Chiyoda S."/>
            <person name="Chovatia M."/>
            <person name="Davies K."/>
            <person name="Delmans M."/>
            <person name="Demura T."/>
            <person name="Dierschke T."/>
            <person name="Dolan L."/>
            <person name="Dorantes-Acosta A."/>
            <person name="Eklund D."/>
            <person name="Florent S."/>
            <person name="Flores-Sandoval E."/>
            <person name="Fujiyama A."/>
            <person name="Fukuzawa H."/>
            <person name="Galik B."/>
            <person name="Grimanelli D."/>
            <person name="Grimwood J."/>
            <person name="Grossniklaus U."/>
            <person name="Hamada T."/>
            <person name="Haseloff J."/>
            <person name="Hetherington A."/>
            <person name="Higo A."/>
            <person name="Hirakawa Y."/>
            <person name="Hundley H."/>
            <person name="Ikeda Y."/>
            <person name="Inoue K."/>
            <person name="Inoue S."/>
            <person name="Ishida S."/>
            <person name="Jia Q."/>
            <person name="Kakita M."/>
            <person name="Kanazawa T."/>
            <person name="Kawai Y."/>
            <person name="Kawashima T."/>
            <person name="Kennedy M."/>
            <person name="Kinose K."/>
            <person name="Kinoshita T."/>
            <person name="Kohara Y."/>
            <person name="Koide E."/>
            <person name="Komatsu K."/>
            <person name="Kopischke S."/>
            <person name="Kubo M."/>
            <person name="Kyozuka J."/>
            <person name="Lagercrantz U."/>
            <person name="Lin S."/>
            <person name="Lindquist E."/>
            <person name="Lipzen A."/>
            <person name="Lu C."/>
            <person name="Luna E."/>
            <person name="Martienssen R."/>
            <person name="Minamino N."/>
            <person name="Mizutani M."/>
            <person name="Mizutani M."/>
            <person name="Mochizuki N."/>
            <person name="Monte I."/>
            <person name="Mosher R."/>
            <person name="Nagasaki H."/>
            <person name="Nakagami H."/>
            <person name="Naramoto S."/>
            <person name="Nishitani K."/>
            <person name="Ohtani M."/>
            <person name="Okamoto T."/>
            <person name="Okumura M."/>
            <person name="Phillips J."/>
            <person name="Pollak B."/>
            <person name="Reinders A."/>
            <person name="Roevekamp M."/>
            <person name="Sano R."/>
            <person name="Sawa S."/>
            <person name="Schmid M."/>
            <person name="Shirakawa M."/>
            <person name="Solano R."/>
            <person name="Spunde A."/>
            <person name="Suetsugu N."/>
            <person name="Sugano S."/>
            <person name="Sugiyama A."/>
            <person name="Sun R."/>
            <person name="Suzuki Y."/>
            <person name="Takenaka M."/>
            <person name="Takezawa D."/>
            <person name="Tomogane H."/>
            <person name="Tsuzuki M."/>
            <person name="Ueda T."/>
            <person name="Umeda M."/>
            <person name="Ward J."/>
            <person name="Watanabe Y."/>
            <person name="Yazaki K."/>
            <person name="Yokoyama R."/>
            <person name="Yoshitake Y."/>
            <person name="Yotsui I."/>
            <person name="Zachgo S."/>
            <person name="Schmutz J."/>
        </authorList>
    </citation>
    <scope>NUCLEOTIDE SEQUENCE [LARGE SCALE GENOMIC DNA]</scope>
    <source>
        <strain evidence="9">cv. B-3</strain>
    </source>
</reference>
<dbReference type="GO" id="GO:0007165">
    <property type="term" value="P:signal transduction"/>
    <property type="evidence" value="ECO:0007669"/>
    <property type="project" value="InterPro"/>
</dbReference>
<dbReference type="InterPro" id="IPR045344">
    <property type="entry name" value="C-JID"/>
</dbReference>
<dbReference type="Proteomes" id="UP000264353">
    <property type="component" value="Chromosome A2"/>
</dbReference>
<evidence type="ECO:0000256" key="2">
    <source>
        <dbReference type="ARBA" id="ARBA00022614"/>
    </source>
</evidence>
<sequence length="1157" mass="131189">MAASSSSACASMVKMLSPRVFINFRGDELRKNFISHLEQALEKGNIHYFIDTQVVPSEDIEILFKEIEDSKIALAVFSERYSEAKWCLNELVKIMEMVDEKKLRVIPIFFKVTVDDVKHQRGNFGINLHGNHTDRSNFPKWVKALKSVTAKMGLTSAGYGTERELIDAIVRAVEEVQAIISKEGEGTNLLSTNISSVTVSYSRDTSIGRTREQPRTDPTLYGIEQMLEQLEDKLFDFGCAESRIVGIVGMPGIGKTSLATAYYNKYNNEVVFHKNVLSIREKSKSHGTQWLKNTLLNGQDFDEKADMFSKKILCVLDDVSHKDQVNFLSTKREWINRGSKVVITTRDKSSIEELVDDIYVVPCLNDKEALQLFNSHAFNDQTTSATGTFPDLTKRFVEYAEGNPRALEELGKEICGREEAHWKERLATLPDRCNQNILIDWKISYDNLTDQQKDVFLDIACFFRSEEEDYVNCLLDGTKAVRDLTEKHLICISAGRIEMHNLMCTLGKELGSSDQNKSGERMWNPIKAIPVLCSEHVSEGTSKVRGFFLDTSRSISRGIALNEDTFSKSFDHSNLRYLKIYGSVYPQQCKVNLPEGLEFPFQEIRYLHWLTFPLKELPPDFNPNNLIDLRLPYSKIIKVWETAKDAPRLKWVDLSYSTNLVDLSALSKAKDLLRLNLEGCTKLSELPREMKYMKSLVFINLRGCVMISSLPPKLDLIFLKTLILSGCTNFNKFVLYSENLEILRLDGTAIKSLPTTIQKFKKLVLLNLKDCKKLEFLPDCLDKLKALEELILSGCAKFTRFPDIKENMENLQILLLDGTSVEEVPNILLHCAKFKDQLVYQRPFRMNEVSLLRRLCLSGNQKIRSLGSNMSQLYHLKWIDLKDCTALESISTLPPNLQCLDAHNCISLKTVASPLALLIPTTQQVPSSFIFTNCEKLEHVAKSEIICCAHNKSRLLSEALNRHNQGFASEALVATSFPGSEVPAWFSHRASGAELEPELPQHWSENGFVGIALCAIVSFNDHKTQNNKLQVKCKCVFNNVETSLSNFDCHIGGLSETSDKERPIKSSHVFIGYTNWLNIKNCLEDDSMKGYIPTKGFIKFEVTDDTKEVMNCEILRCGFSLVHESGSWEASSMKENVRQGGSILSRLVRGIKWLFNI</sequence>
<keyword evidence="2" id="KW-0433">Leucine-rich repeat</keyword>
<evidence type="ECO:0000256" key="4">
    <source>
        <dbReference type="ARBA" id="ARBA00022801"/>
    </source>
</evidence>
<dbReference type="SUPFAM" id="SSF52058">
    <property type="entry name" value="L domain-like"/>
    <property type="match status" value="1"/>
</dbReference>
<evidence type="ECO:0000313" key="9">
    <source>
        <dbReference type="Proteomes" id="UP000264353"/>
    </source>
</evidence>
<evidence type="ECO:0000256" key="1">
    <source>
        <dbReference type="ARBA" id="ARBA00011982"/>
    </source>
</evidence>
<evidence type="ECO:0000256" key="5">
    <source>
        <dbReference type="ARBA" id="ARBA00023027"/>
    </source>
</evidence>
<dbReference type="Gene3D" id="3.40.50.10140">
    <property type="entry name" value="Toll/interleukin-1 receptor homology (TIR) domain"/>
    <property type="match status" value="1"/>
</dbReference>
<dbReference type="SUPFAM" id="SSF52540">
    <property type="entry name" value="P-loop containing nucleoside triphosphate hydrolases"/>
    <property type="match status" value="1"/>
</dbReference>
<evidence type="ECO:0000256" key="3">
    <source>
        <dbReference type="ARBA" id="ARBA00022737"/>
    </source>
</evidence>
<dbReference type="PROSITE" id="PS50104">
    <property type="entry name" value="TIR"/>
    <property type="match status" value="1"/>
</dbReference>
<dbReference type="PRINTS" id="PR00364">
    <property type="entry name" value="DISEASERSIST"/>
</dbReference>
<dbReference type="Gene3D" id="3.40.50.300">
    <property type="entry name" value="P-loop containing nucleotide triphosphate hydrolases"/>
    <property type="match status" value="1"/>
</dbReference>
<dbReference type="InterPro" id="IPR044974">
    <property type="entry name" value="Disease_R_plants"/>
</dbReference>
<dbReference type="InterPro" id="IPR035897">
    <property type="entry name" value="Toll_tir_struct_dom_sf"/>
</dbReference>
<dbReference type="Pfam" id="PF00931">
    <property type="entry name" value="NB-ARC"/>
    <property type="match status" value="1"/>
</dbReference>
<dbReference type="InterPro" id="IPR027417">
    <property type="entry name" value="P-loop_NTPase"/>
</dbReference>
<dbReference type="EC" id="3.2.2.6" evidence="1"/>
<dbReference type="InterPro" id="IPR032675">
    <property type="entry name" value="LRR_dom_sf"/>
</dbReference>
<keyword evidence="5" id="KW-0520">NAD</keyword>
<name>A0A398AGW1_BRACM</name>
<feature type="domain" description="TIR" evidence="7">
    <location>
        <begin position="16"/>
        <end position="177"/>
    </location>
</feature>
<dbReference type="SUPFAM" id="SSF52200">
    <property type="entry name" value="Toll/Interleukin receptor TIR domain"/>
    <property type="match status" value="1"/>
</dbReference>
<dbReference type="EMBL" id="CM010629">
    <property type="protein sequence ID" value="RID75884.1"/>
    <property type="molecule type" value="Genomic_DNA"/>
</dbReference>
<dbReference type="GO" id="GO:0043531">
    <property type="term" value="F:ADP binding"/>
    <property type="evidence" value="ECO:0007669"/>
    <property type="project" value="InterPro"/>
</dbReference>
<dbReference type="AlphaFoldDB" id="A0A398AGW1"/>
<comment type="catalytic activity">
    <reaction evidence="6">
        <text>NAD(+) + H2O = ADP-D-ribose + nicotinamide + H(+)</text>
        <dbReference type="Rhea" id="RHEA:16301"/>
        <dbReference type="ChEBI" id="CHEBI:15377"/>
        <dbReference type="ChEBI" id="CHEBI:15378"/>
        <dbReference type="ChEBI" id="CHEBI:17154"/>
        <dbReference type="ChEBI" id="CHEBI:57540"/>
        <dbReference type="ChEBI" id="CHEBI:57967"/>
        <dbReference type="EC" id="3.2.2.6"/>
    </reaction>
    <physiologicalReaction direction="left-to-right" evidence="6">
        <dbReference type="Rhea" id="RHEA:16302"/>
    </physiologicalReaction>
</comment>
<evidence type="ECO:0000256" key="6">
    <source>
        <dbReference type="ARBA" id="ARBA00047304"/>
    </source>
</evidence>
<protein>
    <recommendedName>
        <fullName evidence="1">ADP-ribosyl cyclase/cyclic ADP-ribose hydrolase</fullName>
        <ecNumber evidence="1">3.2.2.6</ecNumber>
    </recommendedName>
</protein>
<accession>A0A398AGW1</accession>
<dbReference type="Pfam" id="PF23282">
    <property type="entry name" value="WHD_ROQ1"/>
    <property type="match status" value="1"/>
</dbReference>